<evidence type="ECO:0000256" key="5">
    <source>
        <dbReference type="ARBA" id="ARBA00023154"/>
    </source>
</evidence>
<feature type="binding site" evidence="8">
    <location>
        <position position="156"/>
    </location>
    <ligand>
        <name>substrate</name>
    </ligand>
</feature>
<dbReference type="PANTHER" id="PTHR31689">
    <property type="entry name" value="DIAMINOPIMELATE EPIMERASE, CHLOROPLASTIC"/>
    <property type="match status" value="1"/>
</dbReference>
<dbReference type="GO" id="GO:0005829">
    <property type="term" value="C:cytosol"/>
    <property type="evidence" value="ECO:0007669"/>
    <property type="project" value="TreeGrafter"/>
</dbReference>
<feature type="site" description="Could be important to modulate the pK values of the two catalytic cysteine residues" evidence="8">
    <location>
        <position position="207"/>
    </location>
</feature>
<dbReference type="AlphaFoldDB" id="A0A317EAQ2"/>
<dbReference type="Gene3D" id="3.10.310.10">
    <property type="entry name" value="Diaminopimelate Epimerase, Chain A, domain 1"/>
    <property type="match status" value="2"/>
</dbReference>
<organism evidence="10 11">
    <name type="scientific">Zavarzinia aquatilis</name>
    <dbReference type="NCBI Taxonomy" id="2211142"/>
    <lineage>
        <taxon>Bacteria</taxon>
        <taxon>Pseudomonadati</taxon>
        <taxon>Pseudomonadota</taxon>
        <taxon>Alphaproteobacteria</taxon>
        <taxon>Rhodospirillales</taxon>
        <taxon>Zavarziniaceae</taxon>
        <taxon>Zavarzinia</taxon>
    </lineage>
</organism>
<comment type="subunit">
    <text evidence="8">Homodimer.</text>
</comment>
<sequence length="280" mass="29703">MDGIPFIKMHGLGNDFVIIESRNSPVEINVALAQAIANRRTGVGCDQLIVLESSDKADAFMRIWNPDGSEAGACGNATRCVGALLIAGARRNEVVIETVSGLLRASSAPDGYITVDMGEPRLDWEQIPLARAMDTVKLDYAAAPGIASPAAVSMGNPHVVFFVDDAESVKVEALGPAIEHDPLFPQRTNVSFVSKQQDGSLRVVVWERGAGRTLACGTAACATVVAATRRGLVDRKAVIWMDGGRLDMEWRESDGHVIMTGPIAVAFSGVIALPPRVKAA</sequence>
<dbReference type="PANTHER" id="PTHR31689:SF0">
    <property type="entry name" value="DIAMINOPIMELATE EPIMERASE"/>
    <property type="match status" value="1"/>
</dbReference>
<dbReference type="OrthoDB" id="9805408at2"/>
<keyword evidence="6 8" id="KW-0413">Isomerase</keyword>
<proteinExistence type="inferred from homology"/>
<feature type="binding site" evidence="8">
    <location>
        <begin position="207"/>
        <end position="208"/>
    </location>
    <ligand>
        <name>substrate</name>
    </ligand>
</feature>
<feature type="binding site" evidence="8">
    <location>
        <position position="189"/>
    </location>
    <ligand>
        <name>substrate</name>
    </ligand>
</feature>
<feature type="active site" description="Proton donor" evidence="8">
    <location>
        <position position="74"/>
    </location>
</feature>
<dbReference type="EMBL" id="QGLE01000004">
    <property type="protein sequence ID" value="PWR24197.1"/>
    <property type="molecule type" value="Genomic_DNA"/>
</dbReference>
<keyword evidence="11" id="KW-1185">Reference proteome</keyword>
<feature type="binding site" evidence="8">
    <location>
        <position position="47"/>
    </location>
    <ligand>
        <name>substrate</name>
    </ligand>
</feature>
<comment type="subcellular location">
    <subcellularLocation>
        <location evidence="8">Cytoplasm</location>
    </subcellularLocation>
</comment>
<feature type="active site" evidence="9">
    <location>
        <position position="74"/>
    </location>
</feature>
<feature type="active site" description="Proton acceptor" evidence="8">
    <location>
        <position position="216"/>
    </location>
</feature>
<dbReference type="Proteomes" id="UP000245461">
    <property type="component" value="Unassembled WGS sequence"/>
</dbReference>
<gene>
    <name evidence="8" type="primary">dapF</name>
    <name evidence="10" type="ORF">DKG74_08750</name>
</gene>
<evidence type="ECO:0000256" key="1">
    <source>
        <dbReference type="ARBA" id="ARBA00005196"/>
    </source>
</evidence>
<comment type="pathway">
    <text evidence="1 8">Amino-acid biosynthesis; L-lysine biosynthesis via DAP pathway; DL-2,6-diaminopimelate from LL-2,6-diaminopimelate: step 1/1.</text>
</comment>
<dbReference type="HAMAP" id="MF_00197">
    <property type="entry name" value="DAP_epimerase"/>
    <property type="match status" value="1"/>
</dbReference>
<comment type="function">
    <text evidence="8">Catalyzes the stereoinversion of LL-2,6-diaminopimelate (L,L-DAP) to meso-diaminopimelate (meso-DAP), a precursor of L-lysine and an essential component of the bacterial peptidoglycan.</text>
</comment>
<dbReference type="NCBIfam" id="TIGR00652">
    <property type="entry name" value="DapF"/>
    <property type="match status" value="1"/>
</dbReference>
<dbReference type="EC" id="5.1.1.7" evidence="3 8"/>
<evidence type="ECO:0000256" key="7">
    <source>
        <dbReference type="ARBA" id="ARBA00051712"/>
    </source>
</evidence>
<dbReference type="InterPro" id="IPR001653">
    <property type="entry name" value="DAP_epimerase_DapF"/>
</dbReference>
<keyword evidence="4 8" id="KW-0028">Amino-acid biosynthesis</keyword>
<comment type="caution">
    <text evidence="10">The sequence shown here is derived from an EMBL/GenBank/DDBJ whole genome shotgun (WGS) entry which is preliminary data.</text>
</comment>
<reference evidence="10 11" key="1">
    <citation type="submission" date="2018-05" db="EMBL/GenBank/DDBJ databases">
        <title>Zavarzinia sp. HR-AS.</title>
        <authorList>
            <person name="Lee Y."/>
            <person name="Jeon C.O."/>
        </authorList>
    </citation>
    <scope>NUCLEOTIDE SEQUENCE [LARGE SCALE GENOMIC DNA]</scope>
    <source>
        <strain evidence="10 11">HR-AS</strain>
    </source>
</reference>
<evidence type="ECO:0000256" key="9">
    <source>
        <dbReference type="PROSITE-ProRule" id="PRU10125"/>
    </source>
</evidence>
<name>A0A317EAQ2_9PROT</name>
<feature type="binding site" evidence="8">
    <location>
        <begin position="75"/>
        <end position="76"/>
    </location>
    <ligand>
        <name>substrate</name>
    </ligand>
</feature>
<evidence type="ECO:0000256" key="3">
    <source>
        <dbReference type="ARBA" id="ARBA00013080"/>
    </source>
</evidence>
<feature type="binding site" evidence="8">
    <location>
        <position position="14"/>
    </location>
    <ligand>
        <name>substrate</name>
    </ligand>
</feature>
<comment type="similarity">
    <text evidence="2 8">Belongs to the diaminopimelate epimerase family.</text>
</comment>
<dbReference type="GO" id="GO:0009089">
    <property type="term" value="P:lysine biosynthetic process via diaminopimelate"/>
    <property type="evidence" value="ECO:0007669"/>
    <property type="project" value="UniProtKB-UniRule"/>
</dbReference>
<dbReference type="InterPro" id="IPR018510">
    <property type="entry name" value="DAP_epimerase_AS"/>
</dbReference>
<dbReference type="RefSeq" id="WP_109904786.1">
    <property type="nucleotide sequence ID" value="NZ_QGLE01000004.1"/>
</dbReference>
<feature type="site" description="Could be important to modulate the pK values of the two catalytic cysteine residues" evidence="8">
    <location>
        <position position="158"/>
    </location>
</feature>
<evidence type="ECO:0000313" key="10">
    <source>
        <dbReference type="EMBL" id="PWR24197.1"/>
    </source>
</evidence>
<evidence type="ECO:0000256" key="8">
    <source>
        <dbReference type="HAMAP-Rule" id="MF_00197"/>
    </source>
</evidence>
<comment type="catalytic activity">
    <reaction evidence="7 8">
        <text>(2S,6S)-2,6-diaminopimelate = meso-2,6-diaminopimelate</text>
        <dbReference type="Rhea" id="RHEA:15393"/>
        <dbReference type="ChEBI" id="CHEBI:57609"/>
        <dbReference type="ChEBI" id="CHEBI:57791"/>
        <dbReference type="EC" id="5.1.1.7"/>
    </reaction>
</comment>
<evidence type="ECO:0000256" key="6">
    <source>
        <dbReference type="ARBA" id="ARBA00023235"/>
    </source>
</evidence>
<feature type="binding site" evidence="8">
    <location>
        <position position="65"/>
    </location>
    <ligand>
        <name>substrate</name>
    </ligand>
</feature>
<keyword evidence="8" id="KW-0963">Cytoplasm</keyword>
<dbReference type="PROSITE" id="PS01326">
    <property type="entry name" value="DAP_EPIMERASE"/>
    <property type="match status" value="1"/>
</dbReference>
<evidence type="ECO:0000256" key="4">
    <source>
        <dbReference type="ARBA" id="ARBA00022605"/>
    </source>
</evidence>
<dbReference type="Pfam" id="PF01678">
    <property type="entry name" value="DAP_epimerase"/>
    <property type="match status" value="2"/>
</dbReference>
<evidence type="ECO:0000256" key="2">
    <source>
        <dbReference type="ARBA" id="ARBA00010219"/>
    </source>
</evidence>
<feature type="binding site" evidence="8">
    <location>
        <begin position="217"/>
        <end position="218"/>
    </location>
    <ligand>
        <name>substrate</name>
    </ligand>
</feature>
<dbReference type="SUPFAM" id="SSF54506">
    <property type="entry name" value="Diaminopimelate epimerase-like"/>
    <property type="match status" value="2"/>
</dbReference>
<accession>A0A317EAQ2</accession>
<protein>
    <recommendedName>
        <fullName evidence="3 8">Diaminopimelate epimerase</fullName>
        <shortName evidence="8">DAP epimerase</shortName>
        <ecNumber evidence="3 8">5.1.1.7</ecNumber>
    </recommendedName>
    <alternativeName>
        <fullName evidence="8">PLP-independent amino acid racemase</fullName>
    </alternativeName>
</protein>
<dbReference type="UniPathway" id="UPA00034">
    <property type="reaction ID" value="UER00025"/>
</dbReference>
<keyword evidence="5 8" id="KW-0457">Lysine biosynthesis</keyword>
<evidence type="ECO:0000313" key="11">
    <source>
        <dbReference type="Proteomes" id="UP000245461"/>
    </source>
</evidence>
<dbReference type="GO" id="GO:0008837">
    <property type="term" value="F:diaminopimelate epimerase activity"/>
    <property type="evidence" value="ECO:0007669"/>
    <property type="project" value="UniProtKB-UniRule"/>
</dbReference>